<dbReference type="EMBL" id="CALNXI010000517">
    <property type="protein sequence ID" value="CAH3028524.1"/>
    <property type="molecule type" value="Genomic_DNA"/>
</dbReference>
<dbReference type="Proteomes" id="UP001159427">
    <property type="component" value="Unassembled WGS sequence"/>
</dbReference>
<evidence type="ECO:0000256" key="1">
    <source>
        <dbReference type="SAM" id="MobiDB-lite"/>
    </source>
</evidence>
<feature type="compositionally biased region" description="Polar residues" evidence="1">
    <location>
        <begin position="54"/>
        <end position="70"/>
    </location>
</feature>
<keyword evidence="3" id="KW-1185">Reference proteome</keyword>
<accession>A0ABN8MIZ1</accession>
<reference evidence="2 3" key="1">
    <citation type="submission" date="2022-05" db="EMBL/GenBank/DDBJ databases">
        <authorList>
            <consortium name="Genoscope - CEA"/>
            <person name="William W."/>
        </authorList>
    </citation>
    <scope>NUCLEOTIDE SEQUENCE [LARGE SCALE GENOMIC DNA]</scope>
</reference>
<evidence type="ECO:0000313" key="2">
    <source>
        <dbReference type="EMBL" id="CAH3028524.1"/>
    </source>
</evidence>
<feature type="region of interest" description="Disordered" evidence="1">
    <location>
        <begin position="54"/>
        <end position="73"/>
    </location>
</feature>
<comment type="caution">
    <text evidence="2">The sequence shown here is derived from an EMBL/GenBank/DDBJ whole genome shotgun (WGS) entry which is preliminary data.</text>
</comment>
<gene>
    <name evidence="2" type="ORF">PEVE_00034277</name>
</gene>
<organism evidence="2 3">
    <name type="scientific">Porites evermanni</name>
    <dbReference type="NCBI Taxonomy" id="104178"/>
    <lineage>
        <taxon>Eukaryota</taxon>
        <taxon>Metazoa</taxon>
        <taxon>Cnidaria</taxon>
        <taxon>Anthozoa</taxon>
        <taxon>Hexacorallia</taxon>
        <taxon>Scleractinia</taxon>
        <taxon>Fungiina</taxon>
        <taxon>Poritidae</taxon>
        <taxon>Porites</taxon>
    </lineage>
</organism>
<name>A0ABN8MIZ1_9CNID</name>
<protein>
    <submittedName>
        <fullName evidence="2">Uncharacterized protein</fullName>
    </submittedName>
</protein>
<proteinExistence type="predicted"/>
<feature type="non-terminal residue" evidence="2">
    <location>
        <position position="122"/>
    </location>
</feature>
<sequence>MSETCEFSTLKNSLIKDRIVLGISDAKTRERLLRISDLTLEKAIEWFDLQRQQKNSQRTWQATNPGTPSANEDRLSSSKIFKCRNCGIRHGVRECPVYGKTCHNCIAKKQHHFKSMCRSLKK</sequence>
<evidence type="ECO:0000313" key="3">
    <source>
        <dbReference type="Proteomes" id="UP001159427"/>
    </source>
</evidence>